<evidence type="ECO:0000256" key="4">
    <source>
        <dbReference type="ARBA" id="ARBA00022553"/>
    </source>
</evidence>
<name>A0A1V1HZL2_9FIRM</name>
<dbReference type="EC" id="2.7.13.3" evidence="3"/>
<dbReference type="InterPro" id="IPR005467">
    <property type="entry name" value="His_kinase_dom"/>
</dbReference>
<dbReference type="EMBL" id="LN555523">
    <property type="protein sequence ID" value="CED93422.1"/>
    <property type="molecule type" value="Genomic_DNA"/>
</dbReference>
<sequence length="425" mass="49726">MKRLFNRLENINIKYKLFLITTGLLVVLAMIIYMILYFLLPTYYHKYKIDLLDKSVSEVCENSPRHNTNYLQERLYYMSKNQNLSIVLKNRNGKILYGKNEIVISRYSKYILGKTPDDEYHVTVPIYTNDSIAPYTLDIVMPLQPIDEANQVIRKLMPFILIVALLIGAIGAYIYSKVITKPLIQIIESEREAENRRKDFVATISHELKTPITIISGQLEGMMYNIGKYKDRDTYLKKSYESTQELRDLVNEMIEVSKHEILESDLALTKVNLSSLLEKLIKKHQFLIEEKNMNVILKIENDVYIKCDESRIEKAINNIIINGIKYSPKDENLIVRLYKKNYKNSRKNNQYRAYLEIENTGVTIDKKYLSQIFNPFFRIEKSRSRKTGGSGLGLYLVSQILKSHGYYHSLKNKENSVVFTIEFKN</sequence>
<keyword evidence="8" id="KW-0472">Membrane</keyword>
<dbReference type="PROSITE" id="PS50109">
    <property type="entry name" value="HIS_KIN"/>
    <property type="match status" value="1"/>
</dbReference>
<dbReference type="GO" id="GO:0004721">
    <property type="term" value="F:phosphoprotein phosphatase activity"/>
    <property type="evidence" value="ECO:0007669"/>
    <property type="project" value="TreeGrafter"/>
</dbReference>
<keyword evidence="8" id="KW-0812">Transmembrane</keyword>
<dbReference type="SUPFAM" id="SSF55874">
    <property type="entry name" value="ATPase domain of HSP90 chaperone/DNA topoisomerase II/histidine kinase"/>
    <property type="match status" value="1"/>
</dbReference>
<dbReference type="AlphaFoldDB" id="A0A1V1HZL2"/>
<dbReference type="Proteomes" id="UP000245622">
    <property type="component" value="Chromosome 1"/>
</dbReference>
<comment type="subcellular location">
    <subcellularLocation>
        <location evidence="2">Membrane</location>
    </subcellularLocation>
</comment>
<keyword evidence="5 10" id="KW-0808">Transferase</keyword>
<dbReference type="KEGG" id="ril:CRIB_669"/>
<evidence type="ECO:0000256" key="5">
    <source>
        <dbReference type="ARBA" id="ARBA00022679"/>
    </source>
</evidence>
<evidence type="ECO:0000256" key="1">
    <source>
        <dbReference type="ARBA" id="ARBA00000085"/>
    </source>
</evidence>
<accession>A0A1V1HZL2</accession>
<organism evidence="10 11">
    <name type="scientific">Romboutsia ilealis</name>
    <dbReference type="NCBI Taxonomy" id="1115758"/>
    <lineage>
        <taxon>Bacteria</taxon>
        <taxon>Bacillati</taxon>
        <taxon>Bacillota</taxon>
        <taxon>Clostridia</taxon>
        <taxon>Peptostreptococcales</taxon>
        <taxon>Peptostreptococcaceae</taxon>
        <taxon>Romboutsia</taxon>
    </lineage>
</organism>
<dbReference type="GO" id="GO:0005886">
    <property type="term" value="C:plasma membrane"/>
    <property type="evidence" value="ECO:0007669"/>
    <property type="project" value="TreeGrafter"/>
</dbReference>
<dbReference type="GO" id="GO:0016036">
    <property type="term" value="P:cellular response to phosphate starvation"/>
    <property type="evidence" value="ECO:0007669"/>
    <property type="project" value="TreeGrafter"/>
</dbReference>
<dbReference type="GeneID" id="82204850"/>
<evidence type="ECO:0000256" key="3">
    <source>
        <dbReference type="ARBA" id="ARBA00012438"/>
    </source>
</evidence>
<dbReference type="SUPFAM" id="SSF47384">
    <property type="entry name" value="Homodimeric domain of signal transducing histidine kinase"/>
    <property type="match status" value="1"/>
</dbReference>
<evidence type="ECO:0000313" key="10">
    <source>
        <dbReference type="EMBL" id="CED93422.1"/>
    </source>
</evidence>
<dbReference type="InterPro" id="IPR003661">
    <property type="entry name" value="HisK_dim/P_dom"/>
</dbReference>
<evidence type="ECO:0000259" key="9">
    <source>
        <dbReference type="PROSITE" id="PS50109"/>
    </source>
</evidence>
<dbReference type="SMART" id="SM00388">
    <property type="entry name" value="HisKA"/>
    <property type="match status" value="1"/>
</dbReference>
<dbReference type="InterPro" id="IPR004358">
    <property type="entry name" value="Sig_transdc_His_kin-like_C"/>
</dbReference>
<dbReference type="PRINTS" id="PR00344">
    <property type="entry name" value="BCTRLSENSOR"/>
</dbReference>
<keyword evidence="11" id="KW-1185">Reference proteome</keyword>
<feature type="transmembrane region" description="Helical" evidence="8">
    <location>
        <begin position="17"/>
        <end position="40"/>
    </location>
</feature>
<evidence type="ECO:0000256" key="2">
    <source>
        <dbReference type="ARBA" id="ARBA00004370"/>
    </source>
</evidence>
<keyword evidence="8" id="KW-1133">Transmembrane helix</keyword>
<dbReference type="Pfam" id="PF00512">
    <property type="entry name" value="HisKA"/>
    <property type="match status" value="1"/>
</dbReference>
<feature type="transmembrane region" description="Helical" evidence="8">
    <location>
        <begin position="156"/>
        <end position="175"/>
    </location>
</feature>
<comment type="catalytic activity">
    <reaction evidence="1">
        <text>ATP + protein L-histidine = ADP + protein N-phospho-L-histidine.</text>
        <dbReference type="EC" id="2.7.13.3"/>
    </reaction>
</comment>
<keyword evidence="4" id="KW-0597">Phosphoprotein</keyword>
<feature type="domain" description="Histidine kinase" evidence="9">
    <location>
        <begin position="203"/>
        <end position="425"/>
    </location>
</feature>
<dbReference type="Gene3D" id="1.10.287.130">
    <property type="match status" value="1"/>
</dbReference>
<dbReference type="SMART" id="SM00387">
    <property type="entry name" value="HATPase_c"/>
    <property type="match status" value="1"/>
</dbReference>
<proteinExistence type="predicted"/>
<evidence type="ECO:0000256" key="7">
    <source>
        <dbReference type="ARBA" id="ARBA00023012"/>
    </source>
</evidence>
<dbReference type="PANTHER" id="PTHR45453">
    <property type="entry name" value="PHOSPHATE REGULON SENSOR PROTEIN PHOR"/>
    <property type="match status" value="1"/>
</dbReference>
<evidence type="ECO:0000313" key="11">
    <source>
        <dbReference type="Proteomes" id="UP000245622"/>
    </source>
</evidence>
<evidence type="ECO:0000256" key="6">
    <source>
        <dbReference type="ARBA" id="ARBA00022777"/>
    </source>
</evidence>
<dbReference type="GO" id="GO:0000155">
    <property type="term" value="F:phosphorelay sensor kinase activity"/>
    <property type="evidence" value="ECO:0007669"/>
    <property type="project" value="InterPro"/>
</dbReference>
<dbReference type="Gene3D" id="3.30.565.10">
    <property type="entry name" value="Histidine kinase-like ATPase, C-terminal domain"/>
    <property type="match status" value="1"/>
</dbReference>
<dbReference type="RefSeq" id="WP_180703138.1">
    <property type="nucleotide sequence ID" value="NZ_CAJUCR010000001.1"/>
</dbReference>
<dbReference type="InterPro" id="IPR003594">
    <property type="entry name" value="HATPase_dom"/>
</dbReference>
<evidence type="ECO:0000256" key="8">
    <source>
        <dbReference type="SAM" id="Phobius"/>
    </source>
</evidence>
<keyword evidence="6 10" id="KW-0418">Kinase</keyword>
<dbReference type="Pfam" id="PF02518">
    <property type="entry name" value="HATPase_c"/>
    <property type="match status" value="1"/>
</dbReference>
<protein>
    <recommendedName>
        <fullName evidence="3">histidine kinase</fullName>
        <ecNumber evidence="3">2.7.13.3</ecNumber>
    </recommendedName>
</protein>
<dbReference type="InterPro" id="IPR036097">
    <property type="entry name" value="HisK_dim/P_sf"/>
</dbReference>
<dbReference type="InterPro" id="IPR036890">
    <property type="entry name" value="HATPase_C_sf"/>
</dbReference>
<reference evidence="10 11" key="1">
    <citation type="submission" date="2014-04" db="EMBL/GenBank/DDBJ databases">
        <authorList>
            <person name="Hornung B.V."/>
        </authorList>
    </citation>
    <scope>NUCLEOTIDE SEQUENCE [LARGE SCALE GENOMIC DNA]</scope>
    <source>
        <strain evidence="10 11">CRIB</strain>
    </source>
</reference>
<dbReference type="CDD" id="cd00082">
    <property type="entry name" value="HisKA"/>
    <property type="match status" value="1"/>
</dbReference>
<dbReference type="InterPro" id="IPR050351">
    <property type="entry name" value="BphY/WalK/GraS-like"/>
</dbReference>
<gene>
    <name evidence="10" type="ORF">CRIB_669</name>
</gene>
<keyword evidence="7" id="KW-0902">Two-component regulatory system</keyword>
<dbReference type="PANTHER" id="PTHR45453:SF3">
    <property type="entry name" value="HISTIDINE KINASE"/>
    <property type="match status" value="1"/>
</dbReference>